<reference evidence="1" key="1">
    <citation type="journal article" date="2021" name="Sci. Adv.">
        <title>The American lobster genome reveals insights on longevity, neural, and immune adaptations.</title>
        <authorList>
            <person name="Polinski J.M."/>
            <person name="Zimin A.V."/>
            <person name="Clark K.F."/>
            <person name="Kohn A.B."/>
            <person name="Sadowski N."/>
            <person name="Timp W."/>
            <person name="Ptitsyn A."/>
            <person name="Khanna P."/>
            <person name="Romanova D.Y."/>
            <person name="Williams P."/>
            <person name="Greenwood S.J."/>
            <person name="Moroz L.L."/>
            <person name="Walt D.R."/>
            <person name="Bodnar A.G."/>
        </authorList>
    </citation>
    <scope>NUCLEOTIDE SEQUENCE</scope>
    <source>
        <strain evidence="1">GMGI-L3</strain>
    </source>
</reference>
<feature type="non-terminal residue" evidence="1">
    <location>
        <position position="137"/>
    </location>
</feature>
<feature type="non-terminal residue" evidence="1">
    <location>
        <position position="1"/>
    </location>
</feature>
<evidence type="ECO:0000313" key="2">
    <source>
        <dbReference type="Proteomes" id="UP000747542"/>
    </source>
</evidence>
<organism evidence="1 2">
    <name type="scientific">Homarus americanus</name>
    <name type="common">American lobster</name>
    <dbReference type="NCBI Taxonomy" id="6706"/>
    <lineage>
        <taxon>Eukaryota</taxon>
        <taxon>Metazoa</taxon>
        <taxon>Ecdysozoa</taxon>
        <taxon>Arthropoda</taxon>
        <taxon>Crustacea</taxon>
        <taxon>Multicrustacea</taxon>
        <taxon>Malacostraca</taxon>
        <taxon>Eumalacostraca</taxon>
        <taxon>Eucarida</taxon>
        <taxon>Decapoda</taxon>
        <taxon>Pleocyemata</taxon>
        <taxon>Astacidea</taxon>
        <taxon>Nephropoidea</taxon>
        <taxon>Nephropidae</taxon>
        <taxon>Homarus</taxon>
    </lineage>
</organism>
<keyword evidence="2" id="KW-1185">Reference proteome</keyword>
<gene>
    <name evidence="1" type="ORF">Hamer_G014910</name>
</gene>
<dbReference type="Proteomes" id="UP000747542">
    <property type="component" value="Unassembled WGS sequence"/>
</dbReference>
<comment type="caution">
    <text evidence="1">The sequence shown here is derived from an EMBL/GenBank/DDBJ whole genome shotgun (WGS) entry which is preliminary data.</text>
</comment>
<protein>
    <submittedName>
        <fullName evidence="1">Uncharacterized protein</fullName>
    </submittedName>
</protein>
<accession>A0A8J5JIV1</accession>
<dbReference type="AlphaFoldDB" id="A0A8J5JIV1"/>
<dbReference type="EMBL" id="JAHLQT010035946">
    <property type="protein sequence ID" value="KAG7158026.1"/>
    <property type="molecule type" value="Genomic_DNA"/>
</dbReference>
<proteinExistence type="predicted"/>
<sequence length="137" mass="14560">VTVRLQTGYKESRLTPNHSLVAPSPTHTHTSLLTSSYCCRLSTVRIMAGYLTCLTWVLLLALCYTPTPAHSGSFGSAGIGGGGGIHDGPWLGADEYLGGSNADSTVSGVILRTCQTSDMRVLHSTQDPKSNRHDQQS</sequence>
<evidence type="ECO:0000313" key="1">
    <source>
        <dbReference type="EMBL" id="KAG7158026.1"/>
    </source>
</evidence>
<name>A0A8J5JIV1_HOMAM</name>